<feature type="coiled-coil region" evidence="5">
    <location>
        <begin position="184"/>
        <end position="211"/>
    </location>
</feature>
<evidence type="ECO:0000313" key="10">
    <source>
        <dbReference type="Proteomes" id="UP000198601"/>
    </source>
</evidence>
<keyword evidence="4 7" id="KW-0732">Signal</keyword>
<dbReference type="Gene3D" id="3.40.50.1980">
    <property type="entry name" value="Nitrogenase molybdenum iron protein domain"/>
    <property type="match status" value="2"/>
</dbReference>
<dbReference type="PANTHER" id="PTHR30532:SF24">
    <property type="entry name" value="FERRIC ENTEROBACTIN-BINDING PERIPLASMIC PROTEIN FEPB"/>
    <property type="match status" value="1"/>
</dbReference>
<dbReference type="Proteomes" id="UP000198601">
    <property type="component" value="Unassembled WGS sequence"/>
</dbReference>
<dbReference type="SUPFAM" id="SSF53807">
    <property type="entry name" value="Helical backbone' metal receptor"/>
    <property type="match status" value="1"/>
</dbReference>
<accession>A0A1G4TU55</accession>
<dbReference type="RefSeq" id="WP_090676812.1">
    <property type="nucleotide sequence ID" value="NZ_FMTT01000068.1"/>
</dbReference>
<gene>
    <name evidence="9" type="ORF">SAMN04487970_10683</name>
</gene>
<comment type="similarity">
    <text evidence="2">Belongs to the bacterial solute-binding protein 8 family.</text>
</comment>
<dbReference type="OrthoDB" id="9793175at2"/>
<dbReference type="PROSITE" id="PS50983">
    <property type="entry name" value="FE_B12_PBP"/>
    <property type="match status" value="1"/>
</dbReference>
<comment type="subcellular location">
    <subcellularLocation>
        <location evidence="1">Cell envelope</location>
    </subcellularLocation>
</comment>
<keyword evidence="10" id="KW-1185">Reference proteome</keyword>
<proteinExistence type="inferred from homology"/>
<dbReference type="InterPro" id="IPR002491">
    <property type="entry name" value="ABC_transptr_periplasmic_BD"/>
</dbReference>
<reference evidence="10" key="1">
    <citation type="submission" date="2016-10" db="EMBL/GenBank/DDBJ databases">
        <authorList>
            <person name="Varghese N."/>
            <person name="Submissions S."/>
        </authorList>
    </citation>
    <scope>NUCLEOTIDE SEQUENCE [LARGE SCALE GENOMIC DNA]</scope>
    <source>
        <strain evidence="10">CGMCC 1.8946</strain>
    </source>
</reference>
<evidence type="ECO:0000256" key="2">
    <source>
        <dbReference type="ARBA" id="ARBA00008814"/>
    </source>
</evidence>
<evidence type="ECO:0000256" key="7">
    <source>
        <dbReference type="SAM" id="SignalP"/>
    </source>
</evidence>
<evidence type="ECO:0000256" key="6">
    <source>
        <dbReference type="SAM" id="MobiDB-lite"/>
    </source>
</evidence>
<dbReference type="GO" id="GO:0030288">
    <property type="term" value="C:outer membrane-bounded periplasmic space"/>
    <property type="evidence" value="ECO:0007669"/>
    <property type="project" value="TreeGrafter"/>
</dbReference>
<dbReference type="STRING" id="624147.SAMN04487970_10683"/>
<evidence type="ECO:0000256" key="4">
    <source>
        <dbReference type="ARBA" id="ARBA00022729"/>
    </source>
</evidence>
<sequence length="334" mass="36456">MKTLMRLFVSIALLAGILAGCAGTPEPNNSSAANSTAPAKEGTATPEKANQETGKWPRTYVDALGREIVLEKKPEKVALLFFRNFEHLFLLDESPVAATDLNVLKEWESLAPYKDKPITDIGSMTSPNLEKLVEIGPDLIIMVSGRYGSYGDKLEKIAPVVTVDSNENNWQGALREYGKIFGKEQKAENEISRIETLIADSKEQLKKFSDKTFGVILLGDKQFWGFTTQFVFNKESGLALNPPSKYVNMSTKGEQISLEGLAAMNPDYMFVADIGGSSKKLQGYLKNLESDSAWNSLQAVKNGHKYALDSSIAAGGPLGIELGVKTIVKNILAK</sequence>
<organism evidence="9 10">
    <name type="scientific">Paenibacillus tianmuensis</name>
    <dbReference type="NCBI Taxonomy" id="624147"/>
    <lineage>
        <taxon>Bacteria</taxon>
        <taxon>Bacillati</taxon>
        <taxon>Bacillota</taxon>
        <taxon>Bacilli</taxon>
        <taxon>Bacillales</taxon>
        <taxon>Paenibacillaceae</taxon>
        <taxon>Paenibacillus</taxon>
    </lineage>
</organism>
<dbReference type="InterPro" id="IPR051313">
    <property type="entry name" value="Bact_iron-sidero_bind"/>
</dbReference>
<feature type="compositionally biased region" description="Low complexity" evidence="6">
    <location>
        <begin position="27"/>
        <end position="39"/>
    </location>
</feature>
<dbReference type="Pfam" id="PF01497">
    <property type="entry name" value="Peripla_BP_2"/>
    <property type="match status" value="1"/>
</dbReference>
<feature type="chain" id="PRO_5039726862" evidence="7">
    <location>
        <begin position="23"/>
        <end position="334"/>
    </location>
</feature>
<name>A0A1G4TU55_9BACL</name>
<keyword evidence="5" id="KW-0175">Coiled coil</keyword>
<keyword evidence="3" id="KW-0813">Transport</keyword>
<evidence type="ECO:0000256" key="3">
    <source>
        <dbReference type="ARBA" id="ARBA00022448"/>
    </source>
</evidence>
<protein>
    <submittedName>
        <fullName evidence="9">Iron complex transport system substrate-binding protein</fullName>
    </submittedName>
</protein>
<evidence type="ECO:0000256" key="1">
    <source>
        <dbReference type="ARBA" id="ARBA00004196"/>
    </source>
</evidence>
<dbReference type="AlphaFoldDB" id="A0A1G4TU55"/>
<dbReference type="GO" id="GO:1901678">
    <property type="term" value="P:iron coordination entity transport"/>
    <property type="evidence" value="ECO:0007669"/>
    <property type="project" value="UniProtKB-ARBA"/>
</dbReference>
<evidence type="ECO:0000259" key="8">
    <source>
        <dbReference type="PROSITE" id="PS50983"/>
    </source>
</evidence>
<feature type="signal peptide" evidence="7">
    <location>
        <begin position="1"/>
        <end position="22"/>
    </location>
</feature>
<evidence type="ECO:0000313" key="9">
    <source>
        <dbReference type="EMBL" id="SCW84878.1"/>
    </source>
</evidence>
<dbReference type="EMBL" id="FMTT01000068">
    <property type="protein sequence ID" value="SCW84878.1"/>
    <property type="molecule type" value="Genomic_DNA"/>
</dbReference>
<dbReference type="PROSITE" id="PS51257">
    <property type="entry name" value="PROKAR_LIPOPROTEIN"/>
    <property type="match status" value="1"/>
</dbReference>
<feature type="domain" description="Fe/B12 periplasmic-binding" evidence="8">
    <location>
        <begin position="76"/>
        <end position="334"/>
    </location>
</feature>
<evidence type="ECO:0000256" key="5">
    <source>
        <dbReference type="SAM" id="Coils"/>
    </source>
</evidence>
<dbReference type="PANTHER" id="PTHR30532">
    <property type="entry name" value="IRON III DICITRATE-BINDING PERIPLASMIC PROTEIN"/>
    <property type="match status" value="1"/>
</dbReference>
<feature type="region of interest" description="Disordered" evidence="6">
    <location>
        <begin position="27"/>
        <end position="54"/>
    </location>
</feature>